<keyword evidence="6" id="KW-0727">SH2 domain</keyword>
<dbReference type="Pfam" id="PF00017">
    <property type="entry name" value="SH2"/>
    <property type="match status" value="1"/>
</dbReference>
<sequence>MASILSSVTQLTQLRLNQLSVNSCSSDKLEDQKWFHGVLPKKEAEELLQEKGDFLVRESGNKSERVLSIYWGEDRHYRIEKYHGGWRIEDSVSFPTIPQLISYLHSSHQPLIKGKNIYLKTPVHRKKWQLRNDDIQMREQIGMGTFGTVYRGKYQGNDVAVKYCTGRISKEQSANLVQEGMILKEYDHPNIVHFIGIAAQKHPIMIVTEYVSGGALPRYLEKNHLSRKQLTRLARHAAKGMDYLERKGCIHRNLAASNCLVDEGLVLKISDFGMSRIEDEYYTNDKTLPFRWSAPETLSTGKYSSETDVWSFGILMWEIFTECKNVPYYYYHNDRYAVRSIQRGEIMEKPERAPTACYNIMKRCWKIKPEDRYDFSEIKEKLEEIYSSM</sequence>
<accession>A0A8B8C2Z9</accession>
<keyword evidence="4 7" id="KW-0067">ATP-binding</keyword>
<dbReference type="AlphaFoldDB" id="A0A8B8C2Z9"/>
<keyword evidence="3 8" id="KW-0418">Kinase</keyword>
<dbReference type="Gene3D" id="1.10.510.10">
    <property type="entry name" value="Transferase(Phosphotransferase) domain 1"/>
    <property type="match status" value="1"/>
</dbReference>
<proteinExistence type="inferred from homology"/>
<dbReference type="GO" id="GO:0004715">
    <property type="term" value="F:non-membrane spanning protein tyrosine kinase activity"/>
    <property type="evidence" value="ECO:0007669"/>
    <property type="project" value="UniProtKB-EC"/>
</dbReference>
<evidence type="ECO:0000259" key="10">
    <source>
        <dbReference type="PROSITE" id="PS50011"/>
    </source>
</evidence>
<evidence type="ECO:0000259" key="9">
    <source>
        <dbReference type="PROSITE" id="PS50001"/>
    </source>
</evidence>
<dbReference type="PROSITE" id="PS00107">
    <property type="entry name" value="PROTEIN_KINASE_ATP"/>
    <property type="match status" value="1"/>
</dbReference>
<name>A0A8B8C2Z9_CRAVI</name>
<evidence type="ECO:0000256" key="3">
    <source>
        <dbReference type="ARBA" id="ARBA00022777"/>
    </source>
</evidence>
<keyword evidence="11" id="KW-1185">Reference proteome</keyword>
<dbReference type="InterPro" id="IPR000719">
    <property type="entry name" value="Prot_kinase_dom"/>
</dbReference>
<dbReference type="SMART" id="SM00252">
    <property type="entry name" value="SH2"/>
    <property type="match status" value="1"/>
</dbReference>
<feature type="domain" description="Protein kinase" evidence="10">
    <location>
        <begin position="135"/>
        <end position="386"/>
    </location>
</feature>
<dbReference type="KEGG" id="cvn:111115081"/>
<dbReference type="RefSeq" id="XP_022309371.1">
    <property type="nucleotide sequence ID" value="XM_022453663.1"/>
</dbReference>
<dbReference type="SUPFAM" id="SSF55550">
    <property type="entry name" value="SH2 domain"/>
    <property type="match status" value="1"/>
</dbReference>
<dbReference type="InterPro" id="IPR011009">
    <property type="entry name" value="Kinase-like_dom_sf"/>
</dbReference>
<dbReference type="CDD" id="cd10361">
    <property type="entry name" value="SH2_Fps_family"/>
    <property type="match status" value="1"/>
</dbReference>
<keyword evidence="5 8" id="KW-0829">Tyrosine-protein kinase</keyword>
<evidence type="ECO:0000256" key="5">
    <source>
        <dbReference type="ARBA" id="ARBA00023137"/>
    </source>
</evidence>
<evidence type="ECO:0000256" key="8">
    <source>
        <dbReference type="RuleBase" id="RU362096"/>
    </source>
</evidence>
<comment type="similarity">
    <text evidence="8">Belongs to the protein kinase superfamily. Tyr protein kinase family.</text>
</comment>
<protein>
    <recommendedName>
        <fullName evidence="8">Tyrosine-protein kinase</fullName>
        <ecNumber evidence="8">2.7.10.2</ecNumber>
    </recommendedName>
</protein>
<dbReference type="Gene3D" id="3.30.505.10">
    <property type="entry name" value="SH2 domain"/>
    <property type="match status" value="1"/>
</dbReference>
<feature type="binding site" evidence="7">
    <location>
        <position position="162"/>
    </location>
    <ligand>
        <name>ATP</name>
        <dbReference type="ChEBI" id="CHEBI:30616"/>
    </ligand>
</feature>
<dbReference type="PROSITE" id="PS50011">
    <property type="entry name" value="PROTEIN_KINASE_DOM"/>
    <property type="match status" value="1"/>
</dbReference>
<evidence type="ECO:0000256" key="7">
    <source>
        <dbReference type="PROSITE-ProRule" id="PRU10141"/>
    </source>
</evidence>
<dbReference type="InterPro" id="IPR001245">
    <property type="entry name" value="Ser-Thr/Tyr_kinase_cat_dom"/>
</dbReference>
<dbReference type="GeneID" id="111115081"/>
<comment type="catalytic activity">
    <reaction evidence="8">
        <text>L-tyrosyl-[protein] + ATP = O-phospho-L-tyrosyl-[protein] + ADP + H(+)</text>
        <dbReference type="Rhea" id="RHEA:10596"/>
        <dbReference type="Rhea" id="RHEA-COMP:10136"/>
        <dbReference type="Rhea" id="RHEA-COMP:20101"/>
        <dbReference type="ChEBI" id="CHEBI:15378"/>
        <dbReference type="ChEBI" id="CHEBI:30616"/>
        <dbReference type="ChEBI" id="CHEBI:46858"/>
        <dbReference type="ChEBI" id="CHEBI:61978"/>
        <dbReference type="ChEBI" id="CHEBI:456216"/>
        <dbReference type="EC" id="2.7.10.2"/>
    </reaction>
</comment>
<evidence type="ECO:0000256" key="2">
    <source>
        <dbReference type="ARBA" id="ARBA00022741"/>
    </source>
</evidence>
<dbReference type="PROSITE" id="PS50001">
    <property type="entry name" value="SH2"/>
    <property type="match status" value="1"/>
</dbReference>
<evidence type="ECO:0000256" key="6">
    <source>
        <dbReference type="PROSITE-ProRule" id="PRU00191"/>
    </source>
</evidence>
<keyword evidence="2 7" id="KW-0547">Nucleotide-binding</keyword>
<dbReference type="EC" id="2.7.10.2" evidence="8"/>
<gene>
    <name evidence="12" type="primary">LOC111115081</name>
</gene>
<dbReference type="Pfam" id="PF07714">
    <property type="entry name" value="PK_Tyr_Ser-Thr"/>
    <property type="match status" value="1"/>
</dbReference>
<dbReference type="Proteomes" id="UP000694844">
    <property type="component" value="Chromosome 9"/>
</dbReference>
<organism evidence="11 12">
    <name type="scientific">Crassostrea virginica</name>
    <name type="common">Eastern oyster</name>
    <dbReference type="NCBI Taxonomy" id="6565"/>
    <lineage>
        <taxon>Eukaryota</taxon>
        <taxon>Metazoa</taxon>
        <taxon>Spiralia</taxon>
        <taxon>Lophotrochozoa</taxon>
        <taxon>Mollusca</taxon>
        <taxon>Bivalvia</taxon>
        <taxon>Autobranchia</taxon>
        <taxon>Pteriomorphia</taxon>
        <taxon>Ostreida</taxon>
        <taxon>Ostreoidea</taxon>
        <taxon>Ostreidae</taxon>
        <taxon>Crassostrea</taxon>
    </lineage>
</organism>
<dbReference type="OrthoDB" id="546826at2759"/>
<dbReference type="InterPro" id="IPR035849">
    <property type="entry name" value="Fes/Fps/Fer_SH2"/>
</dbReference>
<evidence type="ECO:0000256" key="1">
    <source>
        <dbReference type="ARBA" id="ARBA00022679"/>
    </source>
</evidence>
<evidence type="ECO:0000313" key="12">
    <source>
        <dbReference type="RefSeq" id="XP_022309371.1"/>
    </source>
</evidence>
<dbReference type="InterPro" id="IPR017441">
    <property type="entry name" value="Protein_kinase_ATP_BS"/>
</dbReference>
<dbReference type="InterPro" id="IPR050198">
    <property type="entry name" value="Non-receptor_tyrosine_kinases"/>
</dbReference>
<dbReference type="FunFam" id="3.30.200.20:FF:000180">
    <property type="entry name" value="serine/threonine-protein kinase STY46-like"/>
    <property type="match status" value="1"/>
</dbReference>
<dbReference type="PRINTS" id="PR00109">
    <property type="entry name" value="TYRKINASE"/>
</dbReference>
<keyword evidence="1 8" id="KW-0808">Transferase</keyword>
<dbReference type="PRINTS" id="PR00401">
    <property type="entry name" value="SH2DOMAIN"/>
</dbReference>
<reference evidence="12" key="1">
    <citation type="submission" date="2025-08" db="UniProtKB">
        <authorList>
            <consortium name="RefSeq"/>
        </authorList>
    </citation>
    <scope>IDENTIFICATION</scope>
    <source>
        <tissue evidence="12">Whole sample</tissue>
    </source>
</reference>
<feature type="domain" description="SH2" evidence="9">
    <location>
        <begin position="34"/>
        <end position="123"/>
    </location>
</feature>
<dbReference type="GO" id="GO:0005524">
    <property type="term" value="F:ATP binding"/>
    <property type="evidence" value="ECO:0007669"/>
    <property type="project" value="UniProtKB-UniRule"/>
</dbReference>
<dbReference type="InterPro" id="IPR000980">
    <property type="entry name" value="SH2"/>
</dbReference>
<evidence type="ECO:0000256" key="4">
    <source>
        <dbReference type="ARBA" id="ARBA00022840"/>
    </source>
</evidence>
<evidence type="ECO:0000313" key="11">
    <source>
        <dbReference type="Proteomes" id="UP000694844"/>
    </source>
</evidence>
<dbReference type="PANTHER" id="PTHR24418">
    <property type="entry name" value="TYROSINE-PROTEIN KINASE"/>
    <property type="match status" value="1"/>
</dbReference>
<dbReference type="SUPFAM" id="SSF56112">
    <property type="entry name" value="Protein kinase-like (PK-like)"/>
    <property type="match status" value="1"/>
</dbReference>
<dbReference type="InterPro" id="IPR036860">
    <property type="entry name" value="SH2_dom_sf"/>
</dbReference>